<dbReference type="PRINTS" id="PR00080">
    <property type="entry name" value="SDRFAMILY"/>
</dbReference>
<dbReference type="PROSITE" id="PS00061">
    <property type="entry name" value="ADH_SHORT"/>
    <property type="match status" value="1"/>
</dbReference>
<sequence length="250" mass="26030">MTKNRFSGKHVFIFGGNSGIGLAAAEDFAAEGASVSLTGRSRKTLDAAAEKTGALAIQSDMADASASASAIKTAVEQNGPLDVVFINAGVGGFAPVDQVTEQFWDDIQNINLKGAFFAAQAALPHLRDGGAIVFTGSIGSVLGIPGNAVYAAAKAGLRAIARIYAAELAPRHIRVNVVSPGPTETPLFYRNPGMTDEAVEGMRGHMREVVPLKRIGEPREVARAVLFLASDEASYITGIDLFVDGGSVEL</sequence>
<dbReference type="RefSeq" id="WP_379882601.1">
    <property type="nucleotide sequence ID" value="NZ_JBHPON010000002.1"/>
</dbReference>
<organism evidence="4 5">
    <name type="scientific">Hyphococcus aureus</name>
    <dbReference type="NCBI Taxonomy" id="2666033"/>
    <lineage>
        <taxon>Bacteria</taxon>
        <taxon>Pseudomonadati</taxon>
        <taxon>Pseudomonadota</taxon>
        <taxon>Alphaproteobacteria</taxon>
        <taxon>Parvularculales</taxon>
        <taxon>Parvularculaceae</taxon>
        <taxon>Hyphococcus</taxon>
    </lineage>
</organism>
<keyword evidence="2" id="KW-0560">Oxidoreductase</keyword>
<dbReference type="PANTHER" id="PTHR42760">
    <property type="entry name" value="SHORT-CHAIN DEHYDROGENASES/REDUCTASES FAMILY MEMBER"/>
    <property type="match status" value="1"/>
</dbReference>
<protein>
    <submittedName>
        <fullName evidence="4">SDR family oxidoreductase</fullName>
    </submittedName>
</protein>
<comment type="similarity">
    <text evidence="1">Belongs to the short-chain dehydrogenases/reductases (SDR) family.</text>
</comment>
<gene>
    <name evidence="4" type="ORF">ACFMB1_11485</name>
</gene>
<evidence type="ECO:0000256" key="2">
    <source>
        <dbReference type="ARBA" id="ARBA00023002"/>
    </source>
</evidence>
<comment type="caution">
    <text evidence="4">The sequence shown here is derived from an EMBL/GenBank/DDBJ whole genome shotgun (WGS) entry which is preliminary data.</text>
</comment>
<feature type="domain" description="Ketoreductase" evidence="3">
    <location>
        <begin position="9"/>
        <end position="185"/>
    </location>
</feature>
<dbReference type="SUPFAM" id="SSF51735">
    <property type="entry name" value="NAD(P)-binding Rossmann-fold domains"/>
    <property type="match status" value="1"/>
</dbReference>
<evidence type="ECO:0000259" key="3">
    <source>
        <dbReference type="SMART" id="SM00822"/>
    </source>
</evidence>
<proteinExistence type="inferred from homology"/>
<dbReference type="EMBL" id="JBHPON010000002">
    <property type="protein sequence ID" value="MFC6036169.1"/>
    <property type="molecule type" value="Genomic_DNA"/>
</dbReference>
<dbReference type="SMART" id="SM00822">
    <property type="entry name" value="PKS_KR"/>
    <property type="match status" value="1"/>
</dbReference>
<dbReference type="InterPro" id="IPR057326">
    <property type="entry name" value="KR_dom"/>
</dbReference>
<dbReference type="InterPro" id="IPR002347">
    <property type="entry name" value="SDR_fam"/>
</dbReference>
<keyword evidence="5" id="KW-1185">Reference proteome</keyword>
<evidence type="ECO:0000256" key="1">
    <source>
        <dbReference type="ARBA" id="ARBA00006484"/>
    </source>
</evidence>
<reference evidence="4 5" key="1">
    <citation type="submission" date="2024-09" db="EMBL/GenBank/DDBJ databases">
        <authorList>
            <person name="Zhang Z.-H."/>
        </authorList>
    </citation>
    <scope>NUCLEOTIDE SEQUENCE [LARGE SCALE GENOMIC DNA]</scope>
    <source>
        <strain evidence="4 5">HHTR114</strain>
    </source>
</reference>
<accession>A0ABW1KXB9</accession>
<dbReference type="InterPro" id="IPR036291">
    <property type="entry name" value="NAD(P)-bd_dom_sf"/>
</dbReference>
<evidence type="ECO:0000313" key="5">
    <source>
        <dbReference type="Proteomes" id="UP001596116"/>
    </source>
</evidence>
<dbReference type="Gene3D" id="3.40.50.720">
    <property type="entry name" value="NAD(P)-binding Rossmann-like Domain"/>
    <property type="match status" value="1"/>
</dbReference>
<dbReference type="CDD" id="cd05233">
    <property type="entry name" value="SDR_c"/>
    <property type="match status" value="1"/>
</dbReference>
<dbReference type="Proteomes" id="UP001596116">
    <property type="component" value="Unassembled WGS sequence"/>
</dbReference>
<evidence type="ECO:0000313" key="4">
    <source>
        <dbReference type="EMBL" id="MFC6036169.1"/>
    </source>
</evidence>
<dbReference type="Pfam" id="PF13561">
    <property type="entry name" value="adh_short_C2"/>
    <property type="match status" value="1"/>
</dbReference>
<dbReference type="PANTHER" id="PTHR42760:SF133">
    <property type="entry name" value="3-OXOACYL-[ACYL-CARRIER-PROTEIN] REDUCTASE"/>
    <property type="match status" value="1"/>
</dbReference>
<name>A0ABW1KXB9_9PROT</name>
<dbReference type="PRINTS" id="PR00081">
    <property type="entry name" value="GDHRDH"/>
</dbReference>
<dbReference type="InterPro" id="IPR020904">
    <property type="entry name" value="Sc_DH/Rdtase_CS"/>
</dbReference>